<feature type="region of interest" description="Disordered" evidence="1">
    <location>
        <begin position="228"/>
        <end position="252"/>
    </location>
</feature>
<dbReference type="AlphaFoldDB" id="A0A916SVW2"/>
<reference evidence="2" key="1">
    <citation type="journal article" date="2014" name="Int. J. Syst. Evol. Microbiol.">
        <title>Complete genome sequence of Corynebacterium casei LMG S-19264T (=DSM 44701T), isolated from a smear-ripened cheese.</title>
        <authorList>
            <consortium name="US DOE Joint Genome Institute (JGI-PGF)"/>
            <person name="Walter F."/>
            <person name="Albersmeier A."/>
            <person name="Kalinowski J."/>
            <person name="Ruckert C."/>
        </authorList>
    </citation>
    <scope>NUCLEOTIDE SEQUENCE</scope>
    <source>
        <strain evidence="2">CGMCC 1.12827</strain>
    </source>
</reference>
<feature type="compositionally biased region" description="Low complexity" evidence="1">
    <location>
        <begin position="238"/>
        <end position="252"/>
    </location>
</feature>
<gene>
    <name evidence="2" type="ORF">GCM10011489_03140</name>
</gene>
<evidence type="ECO:0000256" key="1">
    <source>
        <dbReference type="SAM" id="MobiDB-lite"/>
    </source>
</evidence>
<sequence length="252" mass="25958">MLAHRPPLPVGAAEPEQGGDVDERRVDTYSVDLCMLSAVRWGLVGVAEARMGCGESRMSRAAMSLVAAAVAFAGSTSCATEVSGSSAAPAAGVSAYRERIQASESLDAARAATVAFCARSIESARTSLDSYNRFIAKLNAVQEYSRLGGADIAAATTFDNGVAAMRSALGSSVDPDVVQRGQELIVASTTVSATIRAKNTRRVNADIDAWIRARDTLVVACQSAVPVAEGADAGGPGTEMSTSEPSPTTPSR</sequence>
<comment type="caution">
    <text evidence="2">The sequence shown here is derived from an EMBL/GenBank/DDBJ whole genome shotgun (WGS) entry which is preliminary data.</text>
</comment>
<feature type="region of interest" description="Disordered" evidence="1">
    <location>
        <begin position="1"/>
        <end position="22"/>
    </location>
</feature>
<organism evidence="2 3">
    <name type="scientific">Gordonia jinhuaensis</name>
    <dbReference type="NCBI Taxonomy" id="1517702"/>
    <lineage>
        <taxon>Bacteria</taxon>
        <taxon>Bacillati</taxon>
        <taxon>Actinomycetota</taxon>
        <taxon>Actinomycetes</taxon>
        <taxon>Mycobacteriales</taxon>
        <taxon>Gordoniaceae</taxon>
        <taxon>Gordonia</taxon>
    </lineage>
</organism>
<reference evidence="2" key="2">
    <citation type="submission" date="2020-09" db="EMBL/GenBank/DDBJ databases">
        <authorList>
            <person name="Sun Q."/>
            <person name="Zhou Y."/>
        </authorList>
    </citation>
    <scope>NUCLEOTIDE SEQUENCE</scope>
    <source>
        <strain evidence="2">CGMCC 1.12827</strain>
    </source>
</reference>
<accession>A0A916SVW2</accession>
<dbReference type="Proteomes" id="UP000621454">
    <property type="component" value="Unassembled WGS sequence"/>
</dbReference>
<name>A0A916SVW2_9ACTN</name>
<evidence type="ECO:0000313" key="2">
    <source>
        <dbReference type="EMBL" id="GGB18416.1"/>
    </source>
</evidence>
<proteinExistence type="predicted"/>
<dbReference type="EMBL" id="BMGC01000002">
    <property type="protein sequence ID" value="GGB18416.1"/>
    <property type="molecule type" value="Genomic_DNA"/>
</dbReference>
<keyword evidence="3" id="KW-1185">Reference proteome</keyword>
<evidence type="ECO:0000313" key="3">
    <source>
        <dbReference type="Proteomes" id="UP000621454"/>
    </source>
</evidence>
<protein>
    <submittedName>
        <fullName evidence="2">Uncharacterized protein</fullName>
    </submittedName>
</protein>